<evidence type="ECO:0000256" key="7">
    <source>
        <dbReference type="ARBA" id="ARBA00023128"/>
    </source>
</evidence>
<dbReference type="Gene3D" id="3.40.50.1010">
    <property type="entry name" value="5'-nuclease"/>
    <property type="match status" value="1"/>
</dbReference>
<evidence type="ECO:0000256" key="2">
    <source>
        <dbReference type="ARBA" id="ARBA00022722"/>
    </source>
</evidence>
<dbReference type="InterPro" id="IPR006084">
    <property type="entry name" value="XPG/Rad2"/>
</dbReference>
<name>A0A383DNF8_9ZZZZ</name>
<dbReference type="SUPFAM" id="SSF47807">
    <property type="entry name" value="5' to 3' exonuclease, C-terminal subdomain"/>
    <property type="match status" value="1"/>
</dbReference>
<keyword evidence="2" id="KW-0540">Nuclease</keyword>
<dbReference type="AlphaFoldDB" id="A0A383DNF8"/>
<dbReference type="InterPro" id="IPR008918">
    <property type="entry name" value="HhH2"/>
</dbReference>
<dbReference type="SMART" id="SM00279">
    <property type="entry name" value="HhH2"/>
    <property type="match status" value="1"/>
</dbReference>
<protein>
    <recommendedName>
        <fullName evidence="9">XPG-I domain-containing protein</fullName>
    </recommendedName>
</protein>
<keyword evidence="5" id="KW-0378">Hydrolase</keyword>
<dbReference type="InterPro" id="IPR036279">
    <property type="entry name" value="5-3_exonuclease_C_sf"/>
</dbReference>
<evidence type="ECO:0000256" key="3">
    <source>
        <dbReference type="ARBA" id="ARBA00022723"/>
    </source>
</evidence>
<keyword evidence="8" id="KW-0175">Coiled coil</keyword>
<dbReference type="PANTHER" id="PTHR11081:SF9">
    <property type="entry name" value="FLAP ENDONUCLEASE 1"/>
    <property type="match status" value="1"/>
</dbReference>
<feature type="domain" description="XPG-I" evidence="9">
    <location>
        <begin position="67"/>
        <end position="135"/>
    </location>
</feature>
<keyword evidence="3" id="KW-0479">Metal-binding</keyword>
<dbReference type="EMBL" id="UINC01218838">
    <property type="protein sequence ID" value="SVE46032.1"/>
    <property type="molecule type" value="Genomic_DNA"/>
</dbReference>
<dbReference type="GO" id="GO:0003677">
    <property type="term" value="F:DNA binding"/>
    <property type="evidence" value="ECO:0007669"/>
    <property type="project" value="InterPro"/>
</dbReference>
<evidence type="ECO:0000256" key="8">
    <source>
        <dbReference type="SAM" id="Coils"/>
    </source>
</evidence>
<feature type="non-terminal residue" evidence="10">
    <location>
        <position position="195"/>
    </location>
</feature>
<keyword evidence="6" id="KW-0460">Magnesium</keyword>
<dbReference type="InterPro" id="IPR029060">
    <property type="entry name" value="PIN-like_dom_sf"/>
</dbReference>
<evidence type="ECO:0000256" key="1">
    <source>
        <dbReference type="ARBA" id="ARBA00001946"/>
    </source>
</evidence>
<dbReference type="Pfam" id="PF00867">
    <property type="entry name" value="XPG_I"/>
    <property type="match status" value="1"/>
</dbReference>
<dbReference type="GO" id="GO:0017108">
    <property type="term" value="F:5'-flap endonuclease activity"/>
    <property type="evidence" value="ECO:0007669"/>
    <property type="project" value="TreeGrafter"/>
</dbReference>
<gene>
    <name evidence="10" type="ORF">METZ01_LOCUS498886</name>
</gene>
<dbReference type="SMART" id="SM00484">
    <property type="entry name" value="XPGI"/>
    <property type="match status" value="1"/>
</dbReference>
<reference evidence="10" key="1">
    <citation type="submission" date="2018-05" db="EMBL/GenBank/DDBJ databases">
        <authorList>
            <person name="Lanie J.A."/>
            <person name="Ng W.-L."/>
            <person name="Kazmierczak K.M."/>
            <person name="Andrzejewski T.M."/>
            <person name="Davidsen T.M."/>
            <person name="Wayne K.J."/>
            <person name="Tettelin H."/>
            <person name="Glass J.I."/>
            <person name="Rusch D."/>
            <person name="Podicherti R."/>
            <person name="Tsui H.-C.T."/>
            <person name="Winkler M.E."/>
        </authorList>
    </citation>
    <scope>NUCLEOTIDE SEQUENCE</scope>
</reference>
<evidence type="ECO:0000256" key="4">
    <source>
        <dbReference type="ARBA" id="ARBA00022759"/>
    </source>
</evidence>
<dbReference type="SUPFAM" id="SSF88723">
    <property type="entry name" value="PIN domain-like"/>
    <property type="match status" value="1"/>
</dbReference>
<dbReference type="InterPro" id="IPR006086">
    <property type="entry name" value="XPG-I_dom"/>
</dbReference>
<sequence length="195" mass="22794">MPIYCFDGIPPPEKNEVLRKRYEHKEKIKKKIEDLKEEGNKEHADKLKNQVVYVSKEHKKKLFELFELLGIPCIKAEGEAEELCAYLQKENIANFTLTEDTDSLVFGCSSILKSSPDKNMYLEYNLRDILFNLNLSYNQFIDMCILLGCDYCPSIYRLGPINGYKIIKEHRTIENSMESITKNYTVPENFNYQKA</sequence>
<dbReference type="GO" id="GO:0046872">
    <property type="term" value="F:metal ion binding"/>
    <property type="evidence" value="ECO:0007669"/>
    <property type="project" value="UniProtKB-KW"/>
</dbReference>
<feature type="coiled-coil region" evidence="8">
    <location>
        <begin position="18"/>
        <end position="45"/>
    </location>
</feature>
<comment type="cofactor">
    <cofactor evidence="1">
        <name>Mg(2+)</name>
        <dbReference type="ChEBI" id="CHEBI:18420"/>
    </cofactor>
</comment>
<evidence type="ECO:0000256" key="5">
    <source>
        <dbReference type="ARBA" id="ARBA00022801"/>
    </source>
</evidence>
<evidence type="ECO:0000313" key="10">
    <source>
        <dbReference type="EMBL" id="SVE46032.1"/>
    </source>
</evidence>
<dbReference type="PANTHER" id="PTHR11081">
    <property type="entry name" value="FLAP ENDONUCLEASE FAMILY MEMBER"/>
    <property type="match status" value="1"/>
</dbReference>
<keyword evidence="7" id="KW-0496">Mitochondrion</keyword>
<dbReference type="GO" id="GO:0008409">
    <property type="term" value="F:5'-3' exonuclease activity"/>
    <property type="evidence" value="ECO:0007669"/>
    <property type="project" value="TreeGrafter"/>
</dbReference>
<dbReference type="Gene3D" id="1.10.150.20">
    <property type="entry name" value="5' to 3' exonuclease, C-terminal subdomain"/>
    <property type="match status" value="1"/>
</dbReference>
<evidence type="ECO:0000259" key="9">
    <source>
        <dbReference type="SMART" id="SM00484"/>
    </source>
</evidence>
<evidence type="ECO:0000256" key="6">
    <source>
        <dbReference type="ARBA" id="ARBA00022842"/>
    </source>
</evidence>
<dbReference type="FunFam" id="1.10.150.20:FF:000009">
    <property type="entry name" value="Flap endonuclease 1"/>
    <property type="match status" value="1"/>
</dbReference>
<proteinExistence type="predicted"/>
<accession>A0A383DNF8</accession>
<dbReference type="PRINTS" id="PR00853">
    <property type="entry name" value="XPGRADSUPER"/>
</dbReference>
<keyword evidence="4" id="KW-0255">Endonuclease</keyword>
<organism evidence="10">
    <name type="scientific">marine metagenome</name>
    <dbReference type="NCBI Taxonomy" id="408172"/>
    <lineage>
        <taxon>unclassified sequences</taxon>
        <taxon>metagenomes</taxon>
        <taxon>ecological metagenomes</taxon>
    </lineage>
</organism>